<evidence type="ECO:0000313" key="2">
    <source>
        <dbReference type="EMBL" id="QKG70835.1"/>
    </source>
</evidence>
<reference evidence="2 3" key="1">
    <citation type="submission" date="2020-05" db="EMBL/GenBank/DDBJ databases">
        <title>Erythrobacter mangrovi sp. nov., isolated from rhizosphere soil of mangrove plant (Kandelia candel).</title>
        <authorList>
            <person name="Ye Y.H."/>
        </authorList>
    </citation>
    <scope>NUCLEOTIDE SEQUENCE [LARGE SCALE GENOMIC DNA]</scope>
    <source>
        <strain evidence="2 3">EB310</strain>
    </source>
</reference>
<organism evidence="2 3">
    <name type="scientific">Erythrobacter mangrovi</name>
    <dbReference type="NCBI Taxonomy" id="2739433"/>
    <lineage>
        <taxon>Bacteria</taxon>
        <taxon>Pseudomonadati</taxon>
        <taxon>Pseudomonadota</taxon>
        <taxon>Alphaproteobacteria</taxon>
        <taxon>Sphingomonadales</taxon>
        <taxon>Erythrobacteraceae</taxon>
        <taxon>Erythrobacter/Porphyrobacter group</taxon>
        <taxon>Erythrobacter</taxon>
    </lineage>
</organism>
<gene>
    <name evidence="2" type="ORF">HQR01_05310</name>
</gene>
<dbReference type="InterPro" id="IPR016064">
    <property type="entry name" value="NAD/diacylglycerol_kinase_sf"/>
</dbReference>
<keyword evidence="2" id="KW-0418">Kinase</keyword>
<dbReference type="KEGG" id="emv:HQR01_05310"/>
<dbReference type="Proteomes" id="UP000504693">
    <property type="component" value="Chromosome"/>
</dbReference>
<dbReference type="InterPro" id="IPR017438">
    <property type="entry name" value="ATP-NAD_kinase_N"/>
</dbReference>
<dbReference type="Pfam" id="PF00781">
    <property type="entry name" value="DAGK_cat"/>
    <property type="match status" value="1"/>
</dbReference>
<dbReference type="RefSeq" id="WP_173213218.1">
    <property type="nucleotide sequence ID" value="NZ_CP053921.1"/>
</dbReference>
<name>A0A7D3X983_9SPHN</name>
<dbReference type="PROSITE" id="PS50146">
    <property type="entry name" value="DAGK"/>
    <property type="match status" value="1"/>
</dbReference>
<feature type="domain" description="DAGKc" evidence="1">
    <location>
        <begin position="32"/>
        <end position="164"/>
    </location>
</feature>
<accession>A0A7D3X983</accession>
<dbReference type="Gene3D" id="3.40.50.10330">
    <property type="entry name" value="Probable inorganic polyphosphate/atp-NAD kinase, domain 1"/>
    <property type="match status" value="1"/>
</dbReference>
<protein>
    <submittedName>
        <fullName evidence="2">Acylglycerol kinase family protein</fullName>
    </submittedName>
</protein>
<proteinExistence type="predicted"/>
<evidence type="ECO:0000259" key="1">
    <source>
        <dbReference type="PROSITE" id="PS50146"/>
    </source>
</evidence>
<dbReference type="SUPFAM" id="SSF111331">
    <property type="entry name" value="NAD kinase/diacylglycerol kinase-like"/>
    <property type="match status" value="1"/>
</dbReference>
<dbReference type="AlphaFoldDB" id="A0A7D3X983"/>
<sequence>MDRVVYNFETLAVQAHAAAQPSQPRTTRDFRAPNPRIGVIYNPRSHRNKGQDLACTARASITVAQPRTREDIAGALADFAARGIDYLIINGGDGTVRDVLTMGQGVFGDNWPALAILPKGKTNALNVDLGAPSGWNLPEAIAAYADGHRIVRRPLVVAREGAEEPAMLGFIFGAGAFTLGIEAGQDAHQLGFFNSLAVGATSVWGVMQALFGSDANVWRRGTQMQLVCQPSGTPLPHSGHGDLARRNIILVSTLKKLPMGIKLFGAEREGLKLAVLDKPRRRVLLALPAILLGWQPKWLAAAGLHQLDATSFTLDVAEPVILDGEAFPAGRYAIGQGPELTFVTP</sequence>
<keyword evidence="3" id="KW-1185">Reference proteome</keyword>
<dbReference type="EMBL" id="CP053921">
    <property type="protein sequence ID" value="QKG70835.1"/>
    <property type="molecule type" value="Genomic_DNA"/>
</dbReference>
<dbReference type="GO" id="GO:0016301">
    <property type="term" value="F:kinase activity"/>
    <property type="evidence" value="ECO:0007669"/>
    <property type="project" value="UniProtKB-KW"/>
</dbReference>
<dbReference type="InterPro" id="IPR001206">
    <property type="entry name" value="Diacylglycerol_kinase_cat_dom"/>
</dbReference>
<keyword evidence="2" id="KW-0808">Transferase</keyword>
<evidence type="ECO:0000313" key="3">
    <source>
        <dbReference type="Proteomes" id="UP000504693"/>
    </source>
</evidence>